<dbReference type="GO" id="GO:0003676">
    <property type="term" value="F:nucleic acid binding"/>
    <property type="evidence" value="ECO:0007669"/>
    <property type="project" value="InterPro"/>
</dbReference>
<sequence>MLSFNGINSLGSPSSDSDSSAVFPDSSIACVVTRAQASKPSVNNESSSSDTPTHFDVLAPFSDLPVRQREDLSLAPWFKRVGFPPVAGVSFQIEDGVLKRLHAKSEFATVQTTIAVPESLRQLVLSYAHESDLAGHSGFRKTSSAICTQFSWPSVCSDVKNYTTSCHLCQIKPCTGRDRLAPFQPVPIVGKTFERVMIDLVGSLPLSSDRYEYLLTLVDVSTRWAEAIPLRRITAKDVAFFVRLGFPKEIQSDRG</sequence>
<accession>A0AAV3YPX8</accession>
<gene>
    <name evidence="3" type="ORF">PoB_001101200</name>
</gene>
<feature type="domain" description="Integrase zinc-binding" evidence="2">
    <location>
        <begin position="116"/>
        <end position="170"/>
    </location>
</feature>
<dbReference type="PANTHER" id="PTHR37984:SF15">
    <property type="entry name" value="INTEGRASE CATALYTIC DOMAIN-CONTAINING PROTEIN"/>
    <property type="match status" value="1"/>
</dbReference>
<evidence type="ECO:0000259" key="2">
    <source>
        <dbReference type="Pfam" id="PF17921"/>
    </source>
</evidence>
<dbReference type="Pfam" id="PF17921">
    <property type="entry name" value="Integrase_H2C2"/>
    <property type="match status" value="1"/>
</dbReference>
<evidence type="ECO:0000313" key="3">
    <source>
        <dbReference type="EMBL" id="GFN84506.1"/>
    </source>
</evidence>
<dbReference type="FunFam" id="1.10.340.70:FF:000001">
    <property type="entry name" value="Retrovirus-related Pol polyprotein from transposon gypsy-like Protein"/>
    <property type="match status" value="1"/>
</dbReference>
<proteinExistence type="predicted"/>
<dbReference type="AlphaFoldDB" id="A0AAV3YPX8"/>
<reference evidence="3 4" key="1">
    <citation type="journal article" date="2021" name="Elife">
        <title>Chloroplast acquisition without the gene transfer in kleptoplastic sea slugs, Plakobranchus ocellatus.</title>
        <authorList>
            <person name="Maeda T."/>
            <person name="Takahashi S."/>
            <person name="Yoshida T."/>
            <person name="Shimamura S."/>
            <person name="Takaki Y."/>
            <person name="Nagai Y."/>
            <person name="Toyoda A."/>
            <person name="Suzuki Y."/>
            <person name="Arimoto A."/>
            <person name="Ishii H."/>
            <person name="Satoh N."/>
            <person name="Nishiyama T."/>
            <person name="Hasebe M."/>
            <person name="Maruyama T."/>
            <person name="Minagawa J."/>
            <person name="Obokata J."/>
            <person name="Shigenobu S."/>
        </authorList>
    </citation>
    <scope>NUCLEOTIDE SEQUENCE [LARGE SCALE GENOMIC DNA]</scope>
</reference>
<evidence type="ECO:0000313" key="4">
    <source>
        <dbReference type="Proteomes" id="UP000735302"/>
    </source>
</evidence>
<dbReference type="InterPro" id="IPR036397">
    <property type="entry name" value="RNaseH_sf"/>
</dbReference>
<dbReference type="Proteomes" id="UP000735302">
    <property type="component" value="Unassembled WGS sequence"/>
</dbReference>
<feature type="compositionally biased region" description="Low complexity" evidence="1">
    <location>
        <begin position="9"/>
        <end position="22"/>
    </location>
</feature>
<dbReference type="InterPro" id="IPR012337">
    <property type="entry name" value="RNaseH-like_sf"/>
</dbReference>
<evidence type="ECO:0000256" key="1">
    <source>
        <dbReference type="SAM" id="MobiDB-lite"/>
    </source>
</evidence>
<dbReference type="InterPro" id="IPR050951">
    <property type="entry name" value="Retrovirus_Pol_polyprotein"/>
</dbReference>
<dbReference type="SUPFAM" id="SSF53098">
    <property type="entry name" value="Ribonuclease H-like"/>
    <property type="match status" value="1"/>
</dbReference>
<protein>
    <submittedName>
        <fullName evidence="3">Gypsy retrotransposon integrase 1</fullName>
    </submittedName>
</protein>
<dbReference type="Gene3D" id="1.10.340.70">
    <property type="match status" value="1"/>
</dbReference>
<dbReference type="PANTHER" id="PTHR37984">
    <property type="entry name" value="PROTEIN CBG26694"/>
    <property type="match status" value="1"/>
</dbReference>
<dbReference type="InterPro" id="IPR041588">
    <property type="entry name" value="Integrase_H2C2"/>
</dbReference>
<comment type="caution">
    <text evidence="3">The sequence shown here is derived from an EMBL/GenBank/DDBJ whole genome shotgun (WGS) entry which is preliminary data.</text>
</comment>
<keyword evidence="4" id="KW-1185">Reference proteome</keyword>
<organism evidence="3 4">
    <name type="scientific">Plakobranchus ocellatus</name>
    <dbReference type="NCBI Taxonomy" id="259542"/>
    <lineage>
        <taxon>Eukaryota</taxon>
        <taxon>Metazoa</taxon>
        <taxon>Spiralia</taxon>
        <taxon>Lophotrochozoa</taxon>
        <taxon>Mollusca</taxon>
        <taxon>Gastropoda</taxon>
        <taxon>Heterobranchia</taxon>
        <taxon>Euthyneura</taxon>
        <taxon>Panpulmonata</taxon>
        <taxon>Sacoglossa</taxon>
        <taxon>Placobranchoidea</taxon>
        <taxon>Plakobranchidae</taxon>
        <taxon>Plakobranchus</taxon>
    </lineage>
</organism>
<dbReference type="Gene3D" id="3.30.420.10">
    <property type="entry name" value="Ribonuclease H-like superfamily/Ribonuclease H"/>
    <property type="match status" value="1"/>
</dbReference>
<feature type="region of interest" description="Disordered" evidence="1">
    <location>
        <begin position="1"/>
        <end position="22"/>
    </location>
</feature>
<name>A0AAV3YPX8_9GAST</name>
<dbReference type="EMBL" id="BLXT01001319">
    <property type="protein sequence ID" value="GFN84506.1"/>
    <property type="molecule type" value="Genomic_DNA"/>
</dbReference>